<gene>
    <name evidence="3" type="ORF">PUMCH_000528</name>
</gene>
<feature type="domain" description="CS" evidence="2">
    <location>
        <begin position="29"/>
        <end position="119"/>
    </location>
</feature>
<dbReference type="FunFam" id="2.60.40.790:FF:000064">
    <property type="entry name" value="Protein SHQ1"/>
    <property type="match status" value="1"/>
</dbReference>
<dbReference type="InterPro" id="IPR039742">
    <property type="entry name" value="Shq1"/>
</dbReference>
<dbReference type="GO" id="GO:0005654">
    <property type="term" value="C:nucleoplasm"/>
    <property type="evidence" value="ECO:0007669"/>
    <property type="project" value="TreeGrafter"/>
</dbReference>
<sequence length="512" mass="58947">MSIAPVLLQESDPWGRCDKDTPKQQGQIMITPLFTVTQDDEFLYVSVKVSHVRFSASAIEMVVDSELFIFSLNPYYLRLRFPYPLIDDERATATFNSKESCVDVKLPKENRGQEFPDLDLAAKLLARKEEPGPQTASKPLIEELEISQNVEDKFQNVTADLAQEGESHDWELPQAVAEEPQTTIRYGFNNTYNTIVGVSLSNGNDINELGNPEAALPNDRIVERLIKENIKFDPEFYAADYIMHKHPSEDDDKDFAAALVWKSPVTRQFMAWYKEQSQASAESKQQVVPLSFTEQEQQRMLQLPRKSYLIDESYKPQLFVLILSVLFAYNYDMRENQGEHNIESVWTVGKLIPQFAFLDSQLFVPGESHNSILKSAVITGIRRALCYPLYRQYSIAIKAWNDVYYTLRSGKRVVMKCLLEARELFRYHDVYYVYDKIWLEDLCLWVLSDSVSEGSLRQVAHDLKKEIDALQKTEITFEKIDDTQSGDAMMVLDIEEIEAFADQSYAEYLAQN</sequence>
<evidence type="ECO:0000313" key="4">
    <source>
        <dbReference type="Proteomes" id="UP001338582"/>
    </source>
</evidence>
<dbReference type="GO" id="GO:0005737">
    <property type="term" value="C:cytoplasm"/>
    <property type="evidence" value="ECO:0007669"/>
    <property type="project" value="TreeGrafter"/>
</dbReference>
<protein>
    <recommendedName>
        <fullName evidence="2">CS domain-containing protein</fullName>
    </recommendedName>
</protein>
<comment type="similarity">
    <text evidence="1">Belongs to the SHQ1 family.</text>
</comment>
<dbReference type="GO" id="GO:0000493">
    <property type="term" value="P:box H/ACA snoRNP assembly"/>
    <property type="evidence" value="ECO:0007669"/>
    <property type="project" value="InterPro"/>
</dbReference>
<proteinExistence type="inferred from homology"/>
<name>A0AAX4H474_9ASCO</name>
<dbReference type="GO" id="GO:0051082">
    <property type="term" value="F:unfolded protein binding"/>
    <property type="evidence" value="ECO:0007669"/>
    <property type="project" value="TreeGrafter"/>
</dbReference>
<accession>A0AAX4H474</accession>
<dbReference type="Proteomes" id="UP001338582">
    <property type="component" value="Chromosome 1"/>
</dbReference>
<dbReference type="RefSeq" id="XP_062875680.1">
    <property type="nucleotide sequence ID" value="XM_063019610.1"/>
</dbReference>
<reference evidence="3 4" key="1">
    <citation type="submission" date="2023-10" db="EMBL/GenBank/DDBJ databases">
        <title>Draft Genome Sequence of Candida saopaulonensis from a very Premature Infant with Sepsis.</title>
        <authorList>
            <person name="Ning Y."/>
            <person name="Dai R."/>
            <person name="Xiao M."/>
            <person name="Xu Y."/>
            <person name="Yan Q."/>
            <person name="Zhang L."/>
        </authorList>
    </citation>
    <scope>NUCLEOTIDE SEQUENCE [LARGE SCALE GENOMIC DNA]</scope>
    <source>
        <strain evidence="3 4">19XY460</strain>
    </source>
</reference>
<organism evidence="3 4">
    <name type="scientific">Australozyma saopauloensis</name>
    <dbReference type="NCBI Taxonomy" id="291208"/>
    <lineage>
        <taxon>Eukaryota</taxon>
        <taxon>Fungi</taxon>
        <taxon>Dikarya</taxon>
        <taxon>Ascomycota</taxon>
        <taxon>Saccharomycotina</taxon>
        <taxon>Pichiomycetes</taxon>
        <taxon>Metschnikowiaceae</taxon>
        <taxon>Australozyma</taxon>
    </lineage>
</organism>
<dbReference type="InterPro" id="IPR007052">
    <property type="entry name" value="CS_dom"/>
</dbReference>
<dbReference type="GeneID" id="88171597"/>
<evidence type="ECO:0000259" key="2">
    <source>
        <dbReference type="PROSITE" id="PS51203"/>
    </source>
</evidence>
<evidence type="ECO:0000313" key="3">
    <source>
        <dbReference type="EMBL" id="WPK23293.1"/>
    </source>
</evidence>
<dbReference type="InterPro" id="IPR008978">
    <property type="entry name" value="HSP20-like_chaperone"/>
</dbReference>
<dbReference type="InterPro" id="IPR007009">
    <property type="entry name" value="Shq1_C"/>
</dbReference>
<dbReference type="PANTHER" id="PTHR12967:SF0">
    <property type="entry name" value="PROTEIN SHQ1 HOMOLOG"/>
    <property type="match status" value="1"/>
</dbReference>
<dbReference type="EMBL" id="CP138894">
    <property type="protein sequence ID" value="WPK23293.1"/>
    <property type="molecule type" value="Genomic_DNA"/>
</dbReference>
<dbReference type="Gene3D" id="2.60.40.790">
    <property type="match status" value="1"/>
</dbReference>
<dbReference type="PANTHER" id="PTHR12967">
    <property type="entry name" value="PROTEIN SHQ1 HOMOLOG"/>
    <property type="match status" value="1"/>
</dbReference>
<evidence type="ECO:0000256" key="1">
    <source>
        <dbReference type="ARBA" id="ARBA00005607"/>
    </source>
</evidence>
<dbReference type="Pfam" id="PF21413">
    <property type="entry name" value="SHQ1-like_CS"/>
    <property type="match status" value="1"/>
</dbReference>
<dbReference type="Pfam" id="PF04925">
    <property type="entry name" value="SHQ1"/>
    <property type="match status" value="1"/>
</dbReference>
<dbReference type="PROSITE" id="PS51203">
    <property type="entry name" value="CS"/>
    <property type="match status" value="1"/>
</dbReference>
<dbReference type="AlphaFoldDB" id="A0AAX4H474"/>
<keyword evidence="4" id="KW-1185">Reference proteome</keyword>
<dbReference type="KEGG" id="asau:88171597"/>
<dbReference type="InterPro" id="IPR048696">
    <property type="entry name" value="SHQ1-like_CS"/>
</dbReference>